<proteinExistence type="inferred from homology"/>
<dbReference type="SUPFAM" id="SSF53850">
    <property type="entry name" value="Periplasmic binding protein-like II"/>
    <property type="match status" value="1"/>
</dbReference>
<sequence length="316" mass="33136">MNRKILAAAGVAVLASTTACGGEGDNELTSVTVGALPIVDTAPIHLGVEQGFFEDEGLDVTVENTTGGAQAVPSVASGEFDFAFGNITSLILAREEGLPMTIVSNGVTTTGKDGEDFGAVVVPEGSDISSPADLAGADVAVNNLQNIGDTTVRNSVREDGGAPEDVSFAEMPFPDMPAALANGEVDAAWVVEPFLTMTLEDGAEEIASNFVDTHESLSVASYFTSEEVVAEEPEMVESFGAAMTESMNYADDNPDEVRRILPTYTEMDEGIIDEIRLPAFPAAPDEESATVVGELMLEDGLIEEEADIDGLFRETQ</sequence>
<feature type="domain" description="Solute-binding protein family 3/N-terminal" evidence="5">
    <location>
        <begin position="30"/>
        <end position="242"/>
    </location>
</feature>
<keyword evidence="3 4" id="KW-0732">Signal</keyword>
<comment type="subcellular location">
    <subcellularLocation>
        <location evidence="1">Periplasm</location>
    </subcellularLocation>
</comment>
<dbReference type="PROSITE" id="PS51257">
    <property type="entry name" value="PROKAR_LIPOPROTEIN"/>
    <property type="match status" value="1"/>
</dbReference>
<accession>A0A3N0EE05</accession>
<dbReference type="Proteomes" id="UP000269198">
    <property type="component" value="Unassembled WGS sequence"/>
</dbReference>
<dbReference type="PANTHER" id="PTHR30024">
    <property type="entry name" value="ALIPHATIC SULFONATES-BINDING PROTEIN-RELATED"/>
    <property type="match status" value="1"/>
</dbReference>
<protein>
    <submittedName>
        <fullName evidence="6">Nitrate ABC transporter substrate-binding protein</fullName>
    </submittedName>
</protein>
<feature type="signal peptide" evidence="4">
    <location>
        <begin position="1"/>
        <end position="21"/>
    </location>
</feature>
<comment type="similarity">
    <text evidence="2">Belongs to the bacterial solute-binding protein SsuA/TauA family.</text>
</comment>
<dbReference type="EMBL" id="RJMB01000004">
    <property type="protein sequence ID" value="RNL86092.1"/>
    <property type="molecule type" value="Genomic_DNA"/>
</dbReference>
<dbReference type="InterPro" id="IPR015168">
    <property type="entry name" value="SsuA/THI5"/>
</dbReference>
<dbReference type="SMART" id="SM00062">
    <property type="entry name" value="PBPb"/>
    <property type="match status" value="1"/>
</dbReference>
<dbReference type="Pfam" id="PF09084">
    <property type="entry name" value="NMT1"/>
    <property type="match status" value="1"/>
</dbReference>
<evidence type="ECO:0000313" key="6">
    <source>
        <dbReference type="EMBL" id="RNL86092.1"/>
    </source>
</evidence>
<dbReference type="AlphaFoldDB" id="A0A3N0EE05"/>
<dbReference type="RefSeq" id="WP_123200286.1">
    <property type="nucleotide sequence ID" value="NZ_RJMB01000004.1"/>
</dbReference>
<name>A0A3N0EE05_9ACTN</name>
<dbReference type="Gene3D" id="3.40.190.10">
    <property type="entry name" value="Periplasmic binding protein-like II"/>
    <property type="match status" value="2"/>
</dbReference>
<evidence type="ECO:0000256" key="2">
    <source>
        <dbReference type="ARBA" id="ARBA00010742"/>
    </source>
</evidence>
<dbReference type="OrthoDB" id="5348911at2"/>
<evidence type="ECO:0000313" key="7">
    <source>
        <dbReference type="Proteomes" id="UP000269198"/>
    </source>
</evidence>
<gene>
    <name evidence="6" type="ORF">EFW17_06050</name>
</gene>
<reference evidence="6 7" key="1">
    <citation type="submission" date="2018-11" db="EMBL/GenBank/DDBJ databases">
        <title>The genome draft of YIM 96095.</title>
        <authorList>
            <person name="Tang S.-K."/>
            <person name="Chunyu W.-X."/>
            <person name="Feng Y.-Z."/>
        </authorList>
    </citation>
    <scope>NUCLEOTIDE SEQUENCE [LARGE SCALE GENOMIC DNA]</scope>
    <source>
        <strain evidence="6 7">YIM 96095</strain>
    </source>
</reference>
<feature type="chain" id="PRO_5018120548" evidence="4">
    <location>
        <begin position="22"/>
        <end position="316"/>
    </location>
</feature>
<keyword evidence="7" id="KW-1185">Reference proteome</keyword>
<organism evidence="6 7">
    <name type="scientific">Halostreptopolyspora alba</name>
    <dbReference type="NCBI Taxonomy" id="2487137"/>
    <lineage>
        <taxon>Bacteria</taxon>
        <taxon>Bacillati</taxon>
        <taxon>Actinomycetota</taxon>
        <taxon>Actinomycetes</taxon>
        <taxon>Streptosporangiales</taxon>
        <taxon>Nocardiopsidaceae</taxon>
        <taxon>Halostreptopolyspora</taxon>
    </lineage>
</organism>
<evidence type="ECO:0000256" key="3">
    <source>
        <dbReference type="ARBA" id="ARBA00022729"/>
    </source>
</evidence>
<evidence type="ECO:0000256" key="1">
    <source>
        <dbReference type="ARBA" id="ARBA00004418"/>
    </source>
</evidence>
<dbReference type="GO" id="GO:0042597">
    <property type="term" value="C:periplasmic space"/>
    <property type="evidence" value="ECO:0007669"/>
    <property type="project" value="UniProtKB-SubCell"/>
</dbReference>
<dbReference type="PANTHER" id="PTHR30024:SF47">
    <property type="entry name" value="TAURINE-BINDING PERIPLASMIC PROTEIN"/>
    <property type="match status" value="1"/>
</dbReference>
<dbReference type="InterPro" id="IPR001638">
    <property type="entry name" value="Solute-binding_3/MltF_N"/>
</dbReference>
<evidence type="ECO:0000256" key="4">
    <source>
        <dbReference type="SAM" id="SignalP"/>
    </source>
</evidence>
<evidence type="ECO:0000259" key="5">
    <source>
        <dbReference type="SMART" id="SM00062"/>
    </source>
</evidence>
<comment type="caution">
    <text evidence="6">The sequence shown here is derived from an EMBL/GenBank/DDBJ whole genome shotgun (WGS) entry which is preliminary data.</text>
</comment>